<dbReference type="InterPro" id="IPR005311">
    <property type="entry name" value="PBP_dimer"/>
</dbReference>
<evidence type="ECO:0000256" key="3">
    <source>
        <dbReference type="ARBA" id="ARBA00023136"/>
    </source>
</evidence>
<dbReference type="Gene3D" id="3.40.710.10">
    <property type="entry name" value="DD-peptidase/beta-lactamase superfamily"/>
    <property type="match status" value="1"/>
</dbReference>
<dbReference type="RefSeq" id="WP_378140651.1">
    <property type="nucleotide sequence ID" value="NZ_JBHSEF010000011.1"/>
</dbReference>
<evidence type="ECO:0000259" key="4">
    <source>
        <dbReference type="Pfam" id="PF00905"/>
    </source>
</evidence>
<accession>A0ABV8USV5</accession>
<proteinExistence type="inferred from homology"/>
<dbReference type="Proteomes" id="UP001595733">
    <property type="component" value="Unassembled WGS sequence"/>
</dbReference>
<dbReference type="InterPro" id="IPR012338">
    <property type="entry name" value="Beta-lactam/transpept-like"/>
</dbReference>
<reference evidence="7" key="1">
    <citation type="journal article" date="2019" name="Int. J. Syst. Evol. Microbiol.">
        <title>The Global Catalogue of Microorganisms (GCM) 10K type strain sequencing project: providing services to taxonomists for standard genome sequencing and annotation.</title>
        <authorList>
            <consortium name="The Broad Institute Genomics Platform"/>
            <consortium name="The Broad Institute Genome Sequencing Center for Infectious Disease"/>
            <person name="Wu L."/>
            <person name="Ma J."/>
        </authorList>
    </citation>
    <scope>NUCLEOTIDE SEQUENCE [LARGE SCALE GENOMIC DNA]</scope>
    <source>
        <strain evidence="7">CCUG 50353</strain>
    </source>
</reference>
<organism evidence="6 7">
    <name type="scientific">Chryseomicrobium palamuruense</name>
    <dbReference type="NCBI Taxonomy" id="682973"/>
    <lineage>
        <taxon>Bacteria</taxon>
        <taxon>Bacillati</taxon>
        <taxon>Bacillota</taxon>
        <taxon>Bacilli</taxon>
        <taxon>Bacillales</taxon>
        <taxon>Caryophanaceae</taxon>
        <taxon>Chryseomicrobium</taxon>
    </lineage>
</organism>
<dbReference type="InterPro" id="IPR050515">
    <property type="entry name" value="Beta-lactam/transpept"/>
</dbReference>
<gene>
    <name evidence="6" type="ORF">ACFO0S_04670</name>
</gene>
<dbReference type="Gene3D" id="3.30.450.330">
    <property type="match status" value="1"/>
</dbReference>
<keyword evidence="7" id="KW-1185">Reference proteome</keyword>
<comment type="similarity">
    <text evidence="2">Belongs to the transpeptidase family.</text>
</comment>
<dbReference type="PANTHER" id="PTHR30627">
    <property type="entry name" value="PEPTIDOGLYCAN D,D-TRANSPEPTIDASE"/>
    <property type="match status" value="1"/>
</dbReference>
<dbReference type="Gene3D" id="3.90.1310.10">
    <property type="entry name" value="Penicillin-binding protein 2a (Domain 2)"/>
    <property type="match status" value="1"/>
</dbReference>
<evidence type="ECO:0000256" key="1">
    <source>
        <dbReference type="ARBA" id="ARBA00004370"/>
    </source>
</evidence>
<evidence type="ECO:0000256" key="2">
    <source>
        <dbReference type="ARBA" id="ARBA00007171"/>
    </source>
</evidence>
<feature type="domain" description="Penicillin-binding protein dimerisation" evidence="5">
    <location>
        <begin position="36"/>
        <end position="181"/>
    </location>
</feature>
<dbReference type="InterPro" id="IPR001460">
    <property type="entry name" value="PCN-bd_Tpept"/>
</dbReference>
<dbReference type="InterPro" id="IPR036138">
    <property type="entry name" value="PBP_dimer_sf"/>
</dbReference>
<dbReference type="SUPFAM" id="SSF56601">
    <property type="entry name" value="beta-lactamase/transpeptidase-like"/>
    <property type="match status" value="1"/>
</dbReference>
<evidence type="ECO:0000259" key="5">
    <source>
        <dbReference type="Pfam" id="PF03717"/>
    </source>
</evidence>
<name>A0ABV8USV5_9BACL</name>
<sequence length="612" mass="67847">MLFVAILVKLLYIQVWQYEELHDKALTSWNRQVPQQTERGLILDREGKVLVTNQLHPSLHVMPGQLEDKDLLIRELTERSGLPETVVRKEVERKSYLNHLRSTSQALTKNDVAELQTLGVEGLYSSLAFKRSYPYNSLLASVLGFTGADGSGLAGVEYTYDHVLKGINGNLEIYTDAKGKRAPSNPDEWNPGRRGYHLQLTIDLAIQQLLEAKLQRAMEAYKAKQAIGVVMNPKTGELLAVVSLPTYQPEDYQSASPDVIYKNLPVTMTFEPGSTFKIITLSAAIEENLVDLEHEHFHDPGYTHVAGHRLRCWKRQGHGSQTFLEVVENSCNPGFIELGHRLGEERLQSYIRNFGFGASTESGLAGEQKGILFSKEAYGPLEHATTSFGQGISVTPLQQVAAIAATLNGGHLVKPYFVSRTIDPYTNEVVAETFPELKRRVISPETSKKVRETLGEVVAHGSGQQAYRSYLSVGGKTGTAQKAVDGHYLDGEYIVSFIGFAPVQDPEYLVYVAIDAPEGSNQFGGTIAAPIVGELFEDIAEDSPALFEKKKTWNDLPETIVPQLIGETKESVLPLDYPFQLIWHGDGNKVIDQLPKAGEPSRPPYTIHLYTD</sequence>
<keyword evidence="3" id="KW-0472">Membrane</keyword>
<evidence type="ECO:0000313" key="6">
    <source>
        <dbReference type="EMBL" id="MFC4354368.1"/>
    </source>
</evidence>
<protein>
    <submittedName>
        <fullName evidence="6">Penicillin-binding transpeptidase domain-containing protein</fullName>
    </submittedName>
</protein>
<dbReference type="Pfam" id="PF00905">
    <property type="entry name" value="Transpeptidase"/>
    <property type="match status" value="1"/>
</dbReference>
<dbReference type="EMBL" id="JBHSEF010000011">
    <property type="protein sequence ID" value="MFC4354368.1"/>
    <property type="molecule type" value="Genomic_DNA"/>
</dbReference>
<feature type="domain" description="Penicillin-binding protein transpeptidase" evidence="4">
    <location>
        <begin position="228"/>
        <end position="536"/>
    </location>
</feature>
<evidence type="ECO:0000313" key="7">
    <source>
        <dbReference type="Proteomes" id="UP001595733"/>
    </source>
</evidence>
<comment type="subcellular location">
    <subcellularLocation>
        <location evidence="1">Membrane</location>
    </subcellularLocation>
</comment>
<comment type="caution">
    <text evidence="6">The sequence shown here is derived from an EMBL/GenBank/DDBJ whole genome shotgun (WGS) entry which is preliminary data.</text>
</comment>
<dbReference type="PANTHER" id="PTHR30627:SF1">
    <property type="entry name" value="PEPTIDOGLYCAN D,D-TRANSPEPTIDASE FTSI"/>
    <property type="match status" value="1"/>
</dbReference>
<dbReference type="SUPFAM" id="SSF54184">
    <property type="entry name" value="Penicillin-binding protein 2x (pbp-2x), c-terminal domain"/>
    <property type="match status" value="1"/>
</dbReference>
<dbReference type="SUPFAM" id="SSF56519">
    <property type="entry name" value="Penicillin binding protein dimerisation domain"/>
    <property type="match status" value="1"/>
</dbReference>
<dbReference type="Pfam" id="PF03717">
    <property type="entry name" value="PBP_dimer"/>
    <property type="match status" value="1"/>
</dbReference>